<gene>
    <name evidence="3" type="ORF">EV378_1230</name>
</gene>
<evidence type="ECO:0000313" key="3">
    <source>
        <dbReference type="EMBL" id="TCK25423.1"/>
    </source>
</evidence>
<keyword evidence="4" id="KW-1185">Reference proteome</keyword>
<dbReference type="PANTHER" id="PTHR43022">
    <property type="entry name" value="PROTEIN SMF"/>
    <property type="match status" value="1"/>
</dbReference>
<evidence type="ECO:0000313" key="4">
    <source>
        <dbReference type="Proteomes" id="UP000295560"/>
    </source>
</evidence>
<accession>A0A4R1HVI8</accession>
<protein>
    <submittedName>
        <fullName evidence="3">DNA processing protein</fullName>
    </submittedName>
</protein>
<dbReference type="SUPFAM" id="SSF102405">
    <property type="entry name" value="MCP/YpsA-like"/>
    <property type="match status" value="1"/>
</dbReference>
<dbReference type="InterPro" id="IPR003488">
    <property type="entry name" value="DprA"/>
</dbReference>
<dbReference type="Gene3D" id="3.40.50.450">
    <property type="match status" value="1"/>
</dbReference>
<dbReference type="AlphaFoldDB" id="A0A4R1HVI8"/>
<dbReference type="NCBIfam" id="TIGR00732">
    <property type="entry name" value="dprA"/>
    <property type="match status" value="1"/>
</dbReference>
<comment type="similarity">
    <text evidence="1">Belongs to the DprA/Smf family.</text>
</comment>
<reference evidence="3 4" key="1">
    <citation type="submission" date="2019-03" db="EMBL/GenBank/DDBJ databases">
        <title>Sequencing the genomes of 1000 actinobacteria strains.</title>
        <authorList>
            <person name="Klenk H.-P."/>
        </authorList>
    </citation>
    <scope>NUCLEOTIDE SEQUENCE [LARGE SCALE GENOMIC DNA]</scope>
    <source>
        <strain evidence="3 4">DSM 44969</strain>
    </source>
</reference>
<sequence>MSTVTTPGTGAHAVVPEAVRRARAYLLRVVEPPSWEVVRFVEQYGPVEAAELIRRGEVPRGVGEKVHARRGYDHVDADLDAARSVGARLLVPEDADWPTWTFGAFEAADHPDLAPPLALWVRGPGSLAALAERAVAVVGSRAASGYGTHAAVELGSALGAAGVTVVSGAAFGIDAAAHRGALAAGGPTLAVLACGVDRPYPVAHTSLLERIAASALVVSEYPPGAVPARHRFLVRNRLLAAIGSGCVVVEAGARSGSQRTASDAGALGRPVMAVPGPITSAMSVGSHELIRHGAELVGRPDHVLETVGRLGIDLAVEPSRPRRPTDDLTPAALAVHGALPARAAWSVERLTEESGQVADVVRSALTELERRGLAEFHHGLWQRPGPTRRRDA</sequence>
<comment type="caution">
    <text evidence="3">The sequence shown here is derived from an EMBL/GenBank/DDBJ whole genome shotgun (WGS) entry which is preliminary data.</text>
</comment>
<proteinExistence type="inferred from homology"/>
<dbReference type="EMBL" id="SMFZ01000001">
    <property type="protein sequence ID" value="TCK25423.1"/>
    <property type="molecule type" value="Genomic_DNA"/>
</dbReference>
<dbReference type="GO" id="GO:0009294">
    <property type="term" value="P:DNA-mediated transformation"/>
    <property type="evidence" value="ECO:0007669"/>
    <property type="project" value="InterPro"/>
</dbReference>
<dbReference type="Pfam" id="PF02481">
    <property type="entry name" value="DNA_processg_A"/>
    <property type="match status" value="1"/>
</dbReference>
<organism evidence="3 4">
    <name type="scientific">Pseudonocardia endophytica</name>
    <dbReference type="NCBI Taxonomy" id="401976"/>
    <lineage>
        <taxon>Bacteria</taxon>
        <taxon>Bacillati</taxon>
        <taxon>Actinomycetota</taxon>
        <taxon>Actinomycetes</taxon>
        <taxon>Pseudonocardiales</taxon>
        <taxon>Pseudonocardiaceae</taxon>
        <taxon>Pseudonocardia</taxon>
    </lineage>
</organism>
<dbReference type="Proteomes" id="UP000295560">
    <property type="component" value="Unassembled WGS sequence"/>
</dbReference>
<dbReference type="PANTHER" id="PTHR43022:SF1">
    <property type="entry name" value="PROTEIN SMF"/>
    <property type="match status" value="1"/>
</dbReference>
<feature type="domain" description="Smf/DprA SLOG" evidence="2">
    <location>
        <begin position="90"/>
        <end position="307"/>
    </location>
</feature>
<evidence type="ECO:0000259" key="2">
    <source>
        <dbReference type="Pfam" id="PF02481"/>
    </source>
</evidence>
<dbReference type="RefSeq" id="WP_243653310.1">
    <property type="nucleotide sequence ID" value="NZ_SMFZ01000001.1"/>
</dbReference>
<name>A0A4R1HVI8_PSEEN</name>
<evidence type="ECO:0000256" key="1">
    <source>
        <dbReference type="ARBA" id="ARBA00006525"/>
    </source>
</evidence>
<dbReference type="InterPro" id="IPR057666">
    <property type="entry name" value="DrpA_SLOG"/>
</dbReference>